<reference evidence="7" key="1">
    <citation type="submission" date="2020-10" db="EMBL/GenBank/DDBJ databases">
        <title>Catharus ustulatus (Swainson's thrush) genome, bCatUst1, primary haplotype v2.</title>
        <authorList>
            <person name="Delmore K."/>
            <person name="Vafadar M."/>
            <person name="Formenti G."/>
            <person name="Chow W."/>
            <person name="Pelan S."/>
            <person name="Howe K."/>
            <person name="Rhie A."/>
            <person name="Mountcastle J."/>
            <person name="Haase B."/>
            <person name="Fedrigo O."/>
            <person name="Jarvis E.D."/>
        </authorList>
    </citation>
    <scope>NUCLEOTIDE SEQUENCE [LARGE SCALE GENOMIC DNA]</scope>
</reference>
<sequence>CKYRVKMGYRAPTLHLHMIAKKPMAWHENIQEPVDDEFLKFLHRAADIPRRKYPMPQTESQEIGWHTTPLVSRMLKDSALYKIQRC</sequence>
<dbReference type="GO" id="GO:0097546">
    <property type="term" value="C:ciliary base"/>
    <property type="evidence" value="ECO:0007669"/>
    <property type="project" value="TreeGrafter"/>
</dbReference>
<evidence type="ECO:0000313" key="7">
    <source>
        <dbReference type="Ensembl" id="ENSCUSP00005002310.1"/>
    </source>
</evidence>
<reference evidence="7" key="3">
    <citation type="submission" date="2025-09" db="UniProtKB">
        <authorList>
            <consortium name="Ensembl"/>
        </authorList>
    </citation>
    <scope>IDENTIFICATION</scope>
</reference>
<evidence type="ECO:0000256" key="4">
    <source>
        <dbReference type="ARBA" id="ARBA00023212"/>
    </source>
</evidence>
<reference evidence="7" key="2">
    <citation type="submission" date="2025-08" db="UniProtKB">
        <authorList>
            <consortium name="Ensembl"/>
        </authorList>
    </citation>
    <scope>IDENTIFICATION</scope>
</reference>
<proteinExistence type="inferred from homology"/>
<dbReference type="Pfam" id="PF14886">
    <property type="entry name" value="FAM183"/>
    <property type="match status" value="1"/>
</dbReference>
<organism evidence="7 8">
    <name type="scientific">Catharus ustulatus</name>
    <name type="common">Russet-backed thrush</name>
    <name type="synonym">Hylocichla ustulatus</name>
    <dbReference type="NCBI Taxonomy" id="91951"/>
    <lineage>
        <taxon>Eukaryota</taxon>
        <taxon>Metazoa</taxon>
        <taxon>Chordata</taxon>
        <taxon>Craniata</taxon>
        <taxon>Vertebrata</taxon>
        <taxon>Euteleostomi</taxon>
        <taxon>Archelosauria</taxon>
        <taxon>Archosauria</taxon>
        <taxon>Dinosauria</taxon>
        <taxon>Saurischia</taxon>
        <taxon>Theropoda</taxon>
        <taxon>Coelurosauria</taxon>
        <taxon>Aves</taxon>
        <taxon>Neognathae</taxon>
        <taxon>Neoaves</taxon>
        <taxon>Telluraves</taxon>
        <taxon>Australaves</taxon>
        <taxon>Passeriformes</taxon>
        <taxon>Turdidae</taxon>
        <taxon>Catharus</taxon>
    </lineage>
</organism>
<protein>
    <submittedName>
        <fullName evidence="7">Uncharacterized protein</fullName>
    </submittedName>
</protein>
<keyword evidence="3" id="KW-0963">Cytoplasm</keyword>
<dbReference type="InterPro" id="IPR029214">
    <property type="entry name" value="CFAP144"/>
</dbReference>
<evidence type="ECO:0000256" key="1">
    <source>
        <dbReference type="ARBA" id="ARBA00004138"/>
    </source>
</evidence>
<dbReference type="AlphaFoldDB" id="A0A8C3TM29"/>
<evidence type="ECO:0000256" key="6">
    <source>
        <dbReference type="ARBA" id="ARBA00034777"/>
    </source>
</evidence>
<dbReference type="GO" id="GO:0005856">
    <property type="term" value="C:cytoskeleton"/>
    <property type="evidence" value="ECO:0007669"/>
    <property type="project" value="UniProtKB-SubCell"/>
</dbReference>
<dbReference type="Proteomes" id="UP000694563">
    <property type="component" value="Chromosome 9"/>
</dbReference>
<keyword evidence="8" id="KW-1185">Reference proteome</keyword>
<dbReference type="Ensembl" id="ENSCUST00005002437.1">
    <property type="protein sequence ID" value="ENSCUSP00005002310.1"/>
    <property type="gene ID" value="ENSCUSG00005001571.1"/>
</dbReference>
<comment type="subcellular location">
    <subcellularLocation>
        <location evidence="1">Cell projection</location>
        <location evidence="1">Cilium</location>
    </subcellularLocation>
    <subcellularLocation>
        <location evidence="2">Cytoplasm</location>
        <location evidence="2">Cytoskeleton</location>
    </subcellularLocation>
</comment>
<dbReference type="PANTHER" id="PTHR33865:SF3">
    <property type="entry name" value="PROTEIN FAM183B"/>
    <property type="match status" value="1"/>
</dbReference>
<keyword evidence="5" id="KW-0966">Cell projection</keyword>
<evidence type="ECO:0000313" key="8">
    <source>
        <dbReference type="Proteomes" id="UP000694563"/>
    </source>
</evidence>
<dbReference type="PANTHER" id="PTHR33865">
    <property type="entry name" value="PROTEIN FAM183B"/>
    <property type="match status" value="1"/>
</dbReference>
<evidence type="ECO:0000256" key="5">
    <source>
        <dbReference type="ARBA" id="ARBA00023273"/>
    </source>
</evidence>
<accession>A0A8C3TM29</accession>
<keyword evidence="4" id="KW-0206">Cytoskeleton</keyword>
<evidence type="ECO:0000256" key="3">
    <source>
        <dbReference type="ARBA" id="ARBA00022490"/>
    </source>
</evidence>
<comment type="similarity">
    <text evidence="6">Belongs to the CFAP144 family.</text>
</comment>
<evidence type="ECO:0000256" key="2">
    <source>
        <dbReference type="ARBA" id="ARBA00004245"/>
    </source>
</evidence>
<name>A0A8C3TM29_CATUS</name>